<evidence type="ECO:0000256" key="4">
    <source>
        <dbReference type="ARBA" id="ARBA00022583"/>
    </source>
</evidence>
<dbReference type="GO" id="GO:0030136">
    <property type="term" value="C:clathrin-coated vesicle"/>
    <property type="evidence" value="ECO:0007669"/>
    <property type="project" value="UniProtKB-SubCell"/>
</dbReference>
<dbReference type="InParanoid" id="A0A200RDT4"/>
<evidence type="ECO:0000256" key="7">
    <source>
        <dbReference type="ARBA" id="ARBA00023176"/>
    </source>
</evidence>
<gene>
    <name evidence="10" type="ORF">BVC80_8905g1</name>
</gene>
<dbReference type="Proteomes" id="UP000195402">
    <property type="component" value="Unassembled WGS sequence"/>
</dbReference>
<comment type="subcellular location">
    <subcellularLocation>
        <location evidence="1">Cytoplasmic vesicle</location>
        <location evidence="1">Clathrin-coated vesicle</location>
    </subcellularLocation>
    <subcellularLocation>
        <location evidence="2">Golgi apparatus</location>
    </subcellularLocation>
    <subcellularLocation>
        <location evidence="3">Membrane</location>
        <location evidence="3">Clathrin-coated pit</location>
    </subcellularLocation>
</comment>
<dbReference type="PANTHER" id="PTHR22951">
    <property type="entry name" value="CLATHRIN ASSEMBLY PROTEIN"/>
    <property type="match status" value="1"/>
</dbReference>
<keyword evidence="6" id="KW-0472">Membrane</keyword>
<dbReference type="PROSITE" id="PS50942">
    <property type="entry name" value="ENTH"/>
    <property type="match status" value="1"/>
</dbReference>
<evidence type="ECO:0000313" key="11">
    <source>
        <dbReference type="Proteomes" id="UP000195402"/>
    </source>
</evidence>
<organism evidence="10 11">
    <name type="scientific">Macleaya cordata</name>
    <name type="common">Five-seeded plume-poppy</name>
    <name type="synonym">Bocconia cordata</name>
    <dbReference type="NCBI Taxonomy" id="56857"/>
    <lineage>
        <taxon>Eukaryota</taxon>
        <taxon>Viridiplantae</taxon>
        <taxon>Streptophyta</taxon>
        <taxon>Embryophyta</taxon>
        <taxon>Tracheophyta</taxon>
        <taxon>Spermatophyta</taxon>
        <taxon>Magnoliopsida</taxon>
        <taxon>Ranunculales</taxon>
        <taxon>Papaveraceae</taxon>
        <taxon>Papaveroideae</taxon>
        <taxon>Macleaya</taxon>
    </lineage>
</organism>
<feature type="domain" description="ENTH" evidence="9">
    <location>
        <begin position="27"/>
        <end position="165"/>
    </location>
</feature>
<dbReference type="Pfam" id="PF07651">
    <property type="entry name" value="ANTH"/>
    <property type="match status" value="1"/>
</dbReference>
<evidence type="ECO:0000256" key="5">
    <source>
        <dbReference type="ARBA" id="ARBA00023034"/>
    </source>
</evidence>
<keyword evidence="5" id="KW-0333">Golgi apparatus</keyword>
<name>A0A200RDT4_MACCD</name>
<dbReference type="FunFam" id="1.25.40.90:FF:000035">
    <property type="entry name" value="Putative clathrin assembly protein At4g40080"/>
    <property type="match status" value="1"/>
</dbReference>
<proteinExistence type="predicted"/>
<dbReference type="GO" id="GO:0005546">
    <property type="term" value="F:phosphatidylinositol-4,5-bisphosphate binding"/>
    <property type="evidence" value="ECO:0007669"/>
    <property type="project" value="TreeGrafter"/>
</dbReference>
<dbReference type="InterPro" id="IPR045192">
    <property type="entry name" value="AP180-like"/>
</dbReference>
<keyword evidence="4" id="KW-0254">Endocytosis</keyword>
<dbReference type="GO" id="GO:0032050">
    <property type="term" value="F:clathrin heavy chain binding"/>
    <property type="evidence" value="ECO:0007669"/>
    <property type="project" value="TreeGrafter"/>
</dbReference>
<dbReference type="GO" id="GO:0072583">
    <property type="term" value="P:clathrin-dependent endocytosis"/>
    <property type="evidence" value="ECO:0007669"/>
    <property type="project" value="InterPro"/>
</dbReference>
<dbReference type="InterPro" id="IPR048050">
    <property type="entry name" value="ANTH_N_plant"/>
</dbReference>
<dbReference type="GO" id="GO:0005794">
    <property type="term" value="C:Golgi apparatus"/>
    <property type="evidence" value="ECO:0007669"/>
    <property type="project" value="UniProtKB-SubCell"/>
</dbReference>
<dbReference type="Gene3D" id="1.25.40.90">
    <property type="match status" value="1"/>
</dbReference>
<dbReference type="PANTHER" id="PTHR22951:SF76">
    <property type="entry name" value="OS09G0468150 PROTEIN"/>
    <property type="match status" value="1"/>
</dbReference>
<keyword evidence="11" id="KW-1185">Reference proteome</keyword>
<dbReference type="InterPro" id="IPR008942">
    <property type="entry name" value="ENTH_VHS"/>
</dbReference>
<evidence type="ECO:0000256" key="8">
    <source>
        <dbReference type="ARBA" id="ARBA00023329"/>
    </source>
</evidence>
<dbReference type="SMART" id="SM00273">
    <property type="entry name" value="ENTH"/>
    <property type="match status" value="1"/>
</dbReference>
<evidence type="ECO:0000256" key="3">
    <source>
        <dbReference type="ARBA" id="ARBA00004600"/>
    </source>
</evidence>
<reference evidence="10 11" key="1">
    <citation type="journal article" date="2017" name="Mol. Plant">
        <title>The Genome of Medicinal Plant Macleaya cordata Provides New Insights into Benzylisoquinoline Alkaloids Metabolism.</title>
        <authorList>
            <person name="Liu X."/>
            <person name="Liu Y."/>
            <person name="Huang P."/>
            <person name="Ma Y."/>
            <person name="Qing Z."/>
            <person name="Tang Q."/>
            <person name="Cao H."/>
            <person name="Cheng P."/>
            <person name="Zheng Y."/>
            <person name="Yuan Z."/>
            <person name="Zhou Y."/>
            <person name="Liu J."/>
            <person name="Tang Z."/>
            <person name="Zhuo Y."/>
            <person name="Zhang Y."/>
            <person name="Yu L."/>
            <person name="Huang J."/>
            <person name="Yang P."/>
            <person name="Peng Q."/>
            <person name="Zhang J."/>
            <person name="Jiang W."/>
            <person name="Zhang Z."/>
            <person name="Lin K."/>
            <person name="Ro D.K."/>
            <person name="Chen X."/>
            <person name="Xiong X."/>
            <person name="Shang Y."/>
            <person name="Huang S."/>
            <person name="Zeng J."/>
        </authorList>
    </citation>
    <scope>NUCLEOTIDE SEQUENCE [LARGE SCALE GENOMIC DNA]</scope>
    <source>
        <strain evidence="11">cv. BLH2017</strain>
        <tissue evidence="10">Root</tissue>
    </source>
</reference>
<comment type="caution">
    <text evidence="10">The sequence shown here is derived from an EMBL/GenBank/DDBJ whole genome shotgun (WGS) entry which is preliminary data.</text>
</comment>
<evidence type="ECO:0000256" key="1">
    <source>
        <dbReference type="ARBA" id="ARBA00004132"/>
    </source>
</evidence>
<sequence>MARPSRKMRDLFGILKDKASISKAALFSKPNTSSLHLAILRATSHDPSTPPHDNHIAEILSFGHSSRVTASTCIESLMLRLQNTKNSFVAVKCLITIHNIIKSGSFILQDQLSIYPSTGGKNYLNLSNFRDDSSPETWELSSFIRWYARVLEYHLFTSRVLGFFLCSCSSSSNSCCTSKTQEEKVSALLNGELLKQIDVLVGLIEEICKATEFLNFGKNKLVYEVMGLVNGDYYSAQKGILIRINEVRERMGSFSFGDSVELICVLKRLENCREKVLLLFLNKIGTFVDVLWGLIGEMKDEIGKEKENEQGRMMMIRRRDKQSASARLGEGVMRSGESVRFGSGRLSLNWVPISIDESGSRF</sequence>
<evidence type="ECO:0000256" key="6">
    <source>
        <dbReference type="ARBA" id="ARBA00023136"/>
    </source>
</evidence>
<dbReference type="GO" id="GO:0048268">
    <property type="term" value="P:clathrin coat assembly"/>
    <property type="evidence" value="ECO:0007669"/>
    <property type="project" value="InterPro"/>
</dbReference>
<evidence type="ECO:0000313" key="10">
    <source>
        <dbReference type="EMBL" id="OVA20882.1"/>
    </source>
</evidence>
<keyword evidence="8" id="KW-0968">Cytoplasmic vesicle</keyword>
<dbReference type="GO" id="GO:0006900">
    <property type="term" value="P:vesicle budding from membrane"/>
    <property type="evidence" value="ECO:0007669"/>
    <property type="project" value="TreeGrafter"/>
</dbReference>
<dbReference type="OrthoDB" id="44015at2759"/>
<dbReference type="FunCoup" id="A0A200RDT4">
    <property type="interactions" value="21"/>
</dbReference>
<dbReference type="GO" id="GO:0000149">
    <property type="term" value="F:SNARE binding"/>
    <property type="evidence" value="ECO:0007669"/>
    <property type="project" value="TreeGrafter"/>
</dbReference>
<dbReference type="GO" id="GO:0005905">
    <property type="term" value="C:clathrin-coated pit"/>
    <property type="evidence" value="ECO:0007669"/>
    <property type="project" value="UniProtKB-SubCell"/>
</dbReference>
<keyword evidence="7" id="KW-0168">Coated pit</keyword>
<dbReference type="CDD" id="cd16987">
    <property type="entry name" value="ANTH_N_AP180_plant"/>
    <property type="match status" value="1"/>
</dbReference>
<dbReference type="GO" id="GO:0005545">
    <property type="term" value="F:1-phosphatidylinositol binding"/>
    <property type="evidence" value="ECO:0007669"/>
    <property type="project" value="TreeGrafter"/>
</dbReference>
<evidence type="ECO:0000256" key="2">
    <source>
        <dbReference type="ARBA" id="ARBA00004555"/>
    </source>
</evidence>
<dbReference type="STRING" id="56857.A0A200RDT4"/>
<accession>A0A200RDT4</accession>
<dbReference type="InterPro" id="IPR013809">
    <property type="entry name" value="ENTH"/>
</dbReference>
<dbReference type="OMA" id="PSTELLW"/>
<dbReference type="InterPro" id="IPR011417">
    <property type="entry name" value="ANTH_dom"/>
</dbReference>
<dbReference type="AlphaFoldDB" id="A0A200RDT4"/>
<evidence type="ECO:0000259" key="9">
    <source>
        <dbReference type="PROSITE" id="PS50942"/>
    </source>
</evidence>
<dbReference type="SUPFAM" id="SSF48464">
    <property type="entry name" value="ENTH/VHS domain"/>
    <property type="match status" value="1"/>
</dbReference>
<protein>
    <submittedName>
        <fullName evidence="10">AP180 N-terminal homology (ANTH) domain</fullName>
    </submittedName>
</protein>
<dbReference type="EMBL" id="MVGT01000029">
    <property type="protein sequence ID" value="OVA20882.1"/>
    <property type="molecule type" value="Genomic_DNA"/>
</dbReference>